<protein>
    <submittedName>
        <fullName evidence="8">Multidrug DMT transporter permease</fullName>
    </submittedName>
</protein>
<comment type="similarity">
    <text evidence="2">Belongs to the EamA transporter family.</text>
</comment>
<proteinExistence type="inferred from homology"/>
<dbReference type="AlphaFoldDB" id="A0A6P2X846"/>
<dbReference type="RefSeq" id="WP_175012756.1">
    <property type="nucleotide sequence ID" value="NZ_CABVQN010000012.1"/>
</dbReference>
<feature type="transmembrane region" description="Helical" evidence="6">
    <location>
        <begin position="64"/>
        <end position="84"/>
    </location>
</feature>
<dbReference type="GO" id="GO:0016020">
    <property type="term" value="C:membrane"/>
    <property type="evidence" value="ECO:0007669"/>
    <property type="project" value="UniProtKB-SubCell"/>
</dbReference>
<feature type="transmembrane region" description="Helical" evidence="6">
    <location>
        <begin position="268"/>
        <end position="286"/>
    </location>
</feature>
<gene>
    <name evidence="8" type="ORF">BLA39750_02862</name>
</gene>
<evidence type="ECO:0000256" key="4">
    <source>
        <dbReference type="ARBA" id="ARBA00022989"/>
    </source>
</evidence>
<reference evidence="8 9" key="1">
    <citation type="submission" date="2019-09" db="EMBL/GenBank/DDBJ databases">
        <authorList>
            <person name="Depoorter E."/>
        </authorList>
    </citation>
    <scope>NUCLEOTIDE SEQUENCE [LARGE SCALE GENOMIC DNA]</scope>
    <source>
        <strain evidence="8">R-39750</strain>
    </source>
</reference>
<dbReference type="Proteomes" id="UP000494110">
    <property type="component" value="Unassembled WGS sequence"/>
</dbReference>
<evidence type="ECO:0000259" key="7">
    <source>
        <dbReference type="Pfam" id="PF00892"/>
    </source>
</evidence>
<dbReference type="Pfam" id="PF00892">
    <property type="entry name" value="EamA"/>
    <property type="match status" value="2"/>
</dbReference>
<evidence type="ECO:0000256" key="3">
    <source>
        <dbReference type="ARBA" id="ARBA00022692"/>
    </source>
</evidence>
<feature type="transmembrane region" description="Helical" evidence="6">
    <location>
        <begin position="210"/>
        <end position="229"/>
    </location>
</feature>
<dbReference type="PANTHER" id="PTHR32322:SF2">
    <property type="entry name" value="EAMA DOMAIN-CONTAINING PROTEIN"/>
    <property type="match status" value="1"/>
</dbReference>
<evidence type="ECO:0000256" key="5">
    <source>
        <dbReference type="ARBA" id="ARBA00023136"/>
    </source>
</evidence>
<feature type="transmembrane region" description="Helical" evidence="6">
    <location>
        <begin position="241"/>
        <end position="261"/>
    </location>
</feature>
<dbReference type="InterPro" id="IPR000620">
    <property type="entry name" value="EamA_dom"/>
</dbReference>
<dbReference type="InterPro" id="IPR037185">
    <property type="entry name" value="EmrE-like"/>
</dbReference>
<dbReference type="Gene3D" id="1.10.3730.20">
    <property type="match status" value="1"/>
</dbReference>
<evidence type="ECO:0000256" key="2">
    <source>
        <dbReference type="ARBA" id="ARBA00007362"/>
    </source>
</evidence>
<feature type="transmembrane region" description="Helical" evidence="6">
    <location>
        <begin position="6"/>
        <end position="26"/>
    </location>
</feature>
<feature type="transmembrane region" description="Helical" evidence="6">
    <location>
        <begin position="91"/>
        <end position="112"/>
    </location>
</feature>
<evidence type="ECO:0000256" key="6">
    <source>
        <dbReference type="SAM" id="Phobius"/>
    </source>
</evidence>
<dbReference type="EMBL" id="CABVQN010000012">
    <property type="protein sequence ID" value="VWD05542.1"/>
    <property type="molecule type" value="Genomic_DNA"/>
</dbReference>
<feature type="domain" description="EamA" evidence="7">
    <location>
        <begin position="7"/>
        <end position="135"/>
    </location>
</feature>
<feature type="domain" description="EamA" evidence="7">
    <location>
        <begin position="150"/>
        <end position="283"/>
    </location>
</feature>
<feature type="transmembrane region" description="Helical" evidence="6">
    <location>
        <begin position="38"/>
        <end position="58"/>
    </location>
</feature>
<name>A0A6P2X846_BURL3</name>
<evidence type="ECO:0000256" key="1">
    <source>
        <dbReference type="ARBA" id="ARBA00004141"/>
    </source>
</evidence>
<dbReference type="PANTHER" id="PTHR32322">
    <property type="entry name" value="INNER MEMBRANE TRANSPORTER"/>
    <property type="match status" value="1"/>
</dbReference>
<keyword evidence="4 6" id="KW-1133">Transmembrane helix</keyword>
<feature type="transmembrane region" description="Helical" evidence="6">
    <location>
        <begin position="118"/>
        <end position="136"/>
    </location>
</feature>
<evidence type="ECO:0000313" key="8">
    <source>
        <dbReference type="EMBL" id="VWD05542.1"/>
    </source>
</evidence>
<dbReference type="InterPro" id="IPR050638">
    <property type="entry name" value="AA-Vitamin_Transporters"/>
</dbReference>
<accession>A0A6P2X846</accession>
<keyword evidence="3 6" id="KW-0812">Transmembrane</keyword>
<dbReference type="SUPFAM" id="SSF103481">
    <property type="entry name" value="Multidrug resistance efflux transporter EmrE"/>
    <property type="match status" value="2"/>
</dbReference>
<keyword evidence="5 6" id="KW-0472">Membrane</keyword>
<organism evidence="8 9">
    <name type="scientific">Burkholderia lata (strain ATCC 17760 / DSM 23089 / LMG 22485 / NCIMB 9086 / R18194 / 383)</name>
    <dbReference type="NCBI Taxonomy" id="482957"/>
    <lineage>
        <taxon>Bacteria</taxon>
        <taxon>Pseudomonadati</taxon>
        <taxon>Pseudomonadota</taxon>
        <taxon>Betaproteobacteria</taxon>
        <taxon>Burkholderiales</taxon>
        <taxon>Burkholderiaceae</taxon>
        <taxon>Burkholderia</taxon>
        <taxon>Burkholderia cepacia complex</taxon>
    </lineage>
</organism>
<feature type="transmembrane region" description="Helical" evidence="6">
    <location>
        <begin position="148"/>
        <end position="169"/>
    </location>
</feature>
<sequence>MRNTYWLPLVVLSAISSLSFLFTRSVSQTLSPIFTADVRALLGGGCVIAYSMATGIRIDWRANFVPYLVIGCLNFALPFFLYSYAARYLPVAYLAILNATAPMFGAVISAWILQERFAWSGSIGLLFGLAGVAVICETGFRNQAGTDFLKGSLACIAGALSYALAGTYVRRHASGLSAAAISGGTQFLAGLLMVPFAAASLPVAPVPAAVIINLVMLALVNSAIAYLLYFRLVLAIGATRALTITFLAPAFSACWGFMFFGERVSGRMVAGSLLVLLSVYLVNHQPRPVPTLERNT</sequence>
<comment type="subcellular location">
    <subcellularLocation>
        <location evidence="1">Membrane</location>
        <topology evidence="1">Multi-pass membrane protein</topology>
    </subcellularLocation>
</comment>
<evidence type="ECO:0000313" key="9">
    <source>
        <dbReference type="Proteomes" id="UP000494110"/>
    </source>
</evidence>
<feature type="transmembrane region" description="Helical" evidence="6">
    <location>
        <begin position="175"/>
        <end position="198"/>
    </location>
</feature>